<evidence type="ECO:0000256" key="3">
    <source>
        <dbReference type="PROSITE-ProRule" id="PRU00492"/>
    </source>
</evidence>
<reference evidence="6" key="1">
    <citation type="submission" date="2017-09" db="EMBL/GenBank/DDBJ databases">
        <title>Depth-based differentiation of microbial function through sediment-hosted aquifers and enrichment of novel symbionts in the deep terrestrial subsurface.</title>
        <authorList>
            <person name="Probst A.J."/>
            <person name="Ladd B."/>
            <person name="Jarett J.K."/>
            <person name="Geller-Mcgrath D.E."/>
            <person name="Sieber C.M.K."/>
            <person name="Emerson J.B."/>
            <person name="Anantharaman K."/>
            <person name="Thomas B.C."/>
            <person name="Malmstrom R."/>
            <person name="Stieglmeier M."/>
            <person name="Klingl A."/>
            <person name="Woyke T."/>
            <person name="Ryan C.M."/>
            <person name="Banfield J.F."/>
        </authorList>
    </citation>
    <scope>NUCLEOTIDE SEQUENCE [LARGE SCALE GENOMIC DNA]</scope>
</reference>
<keyword evidence="2 3" id="KW-0067">ATP-binding</keyword>
<evidence type="ECO:0000313" key="5">
    <source>
        <dbReference type="EMBL" id="PIT90681.1"/>
    </source>
</evidence>
<sequence length="282" mass="32896">MTCVSRSLSYNYVMLITKASGEKVEFDRKIYEASLQRVGLTVEEARQIGNEIYQDLHSEISTEKILEKTQKVLKRKNQSIAIKYGLKKAIMRLGPAGYYFEKYMSAVLSAYGYKTKYNQFIYGRCVQHEVDIIAERDREKFMIECKYHTNPGRKSDLKVALYTYARFLDLKDKHNFKEPVLMTNTLCTTEAIRYAKCMGMKIIGWHYPARGESLEHYIESKKLYPVSILGSVNNQINKKFRDGNLFLALDLLKYTPKRLAKKFHLKEHQAVRLIKEAQILQS</sequence>
<feature type="domain" description="ATP-cone" evidence="4">
    <location>
        <begin position="14"/>
        <end position="99"/>
    </location>
</feature>
<gene>
    <name evidence="5" type="ORF">COU22_00785</name>
</gene>
<evidence type="ECO:0000259" key="4">
    <source>
        <dbReference type="PROSITE" id="PS51161"/>
    </source>
</evidence>
<dbReference type="InterPro" id="IPR011856">
    <property type="entry name" value="tRNA_endonuc-like_dom_sf"/>
</dbReference>
<name>A0A2M6WD11_9BACT</name>
<dbReference type="Pfam" id="PF04471">
    <property type="entry name" value="Mrr_cat"/>
    <property type="match status" value="1"/>
</dbReference>
<dbReference type="Proteomes" id="UP000230543">
    <property type="component" value="Unassembled WGS sequence"/>
</dbReference>
<dbReference type="GO" id="GO:0009307">
    <property type="term" value="P:DNA restriction-modification system"/>
    <property type="evidence" value="ECO:0007669"/>
    <property type="project" value="InterPro"/>
</dbReference>
<dbReference type="GO" id="GO:0003677">
    <property type="term" value="F:DNA binding"/>
    <property type="evidence" value="ECO:0007669"/>
    <property type="project" value="InterPro"/>
</dbReference>
<dbReference type="PROSITE" id="PS51161">
    <property type="entry name" value="ATP_CONE"/>
    <property type="match status" value="1"/>
</dbReference>
<dbReference type="EMBL" id="PFBO01000024">
    <property type="protein sequence ID" value="PIT90681.1"/>
    <property type="molecule type" value="Genomic_DNA"/>
</dbReference>
<evidence type="ECO:0000256" key="2">
    <source>
        <dbReference type="ARBA" id="ARBA00022840"/>
    </source>
</evidence>
<dbReference type="GO" id="GO:0005524">
    <property type="term" value="F:ATP binding"/>
    <property type="evidence" value="ECO:0007669"/>
    <property type="project" value="UniProtKB-UniRule"/>
</dbReference>
<dbReference type="SUPFAM" id="SSF52980">
    <property type="entry name" value="Restriction endonuclease-like"/>
    <property type="match status" value="1"/>
</dbReference>
<dbReference type="InterPro" id="IPR007560">
    <property type="entry name" value="Restrct_endonuc_IV_Mrr"/>
</dbReference>
<dbReference type="InterPro" id="IPR005144">
    <property type="entry name" value="ATP-cone_dom"/>
</dbReference>
<accession>A0A2M6WD11</accession>
<dbReference type="AlphaFoldDB" id="A0A2M6WD11"/>
<keyword evidence="1 3" id="KW-0547">Nucleotide-binding</keyword>
<dbReference type="GO" id="GO:0004519">
    <property type="term" value="F:endonuclease activity"/>
    <property type="evidence" value="ECO:0007669"/>
    <property type="project" value="InterPro"/>
</dbReference>
<proteinExistence type="predicted"/>
<dbReference type="InterPro" id="IPR011335">
    <property type="entry name" value="Restrct_endonuc-II-like"/>
</dbReference>
<dbReference type="Gene3D" id="3.40.1350.10">
    <property type="match status" value="1"/>
</dbReference>
<organism evidence="5 6">
    <name type="scientific">Candidatus Komeilibacteria bacterium CG10_big_fil_rev_8_21_14_0_10_41_13</name>
    <dbReference type="NCBI Taxonomy" id="1974476"/>
    <lineage>
        <taxon>Bacteria</taxon>
        <taxon>Candidatus Komeiliibacteriota</taxon>
    </lineage>
</organism>
<evidence type="ECO:0000256" key="1">
    <source>
        <dbReference type="ARBA" id="ARBA00022741"/>
    </source>
</evidence>
<protein>
    <recommendedName>
        <fullName evidence="4">ATP-cone domain-containing protein</fullName>
    </recommendedName>
</protein>
<comment type="caution">
    <text evidence="5">The sequence shown here is derived from an EMBL/GenBank/DDBJ whole genome shotgun (WGS) entry which is preliminary data.</text>
</comment>
<evidence type="ECO:0000313" key="6">
    <source>
        <dbReference type="Proteomes" id="UP000230543"/>
    </source>
</evidence>